<proteinExistence type="inferred from homology"/>
<reference evidence="4" key="1">
    <citation type="submission" date="2015-01" db="EMBL/GenBank/DDBJ databases">
        <title>Evolution of Trichinella species and genotypes.</title>
        <authorList>
            <person name="Korhonen P.K."/>
            <person name="Edoardo P."/>
            <person name="Giuseppe L.R."/>
            <person name="Gasser R.B."/>
        </authorList>
    </citation>
    <scope>NUCLEOTIDE SEQUENCE [LARGE SCALE GENOMIC DNA]</scope>
    <source>
        <strain evidence="4">ISS1029</strain>
    </source>
</reference>
<keyword evidence="1" id="KW-1015">Disulfide bond</keyword>
<dbReference type="SUPFAM" id="SSF50494">
    <property type="entry name" value="Trypsin-like serine proteases"/>
    <property type="match status" value="1"/>
</dbReference>
<evidence type="ECO:0000256" key="2">
    <source>
        <dbReference type="ARBA" id="ARBA00024195"/>
    </source>
</evidence>
<evidence type="ECO:0000313" key="5">
    <source>
        <dbReference type="Proteomes" id="UP000055024"/>
    </source>
</evidence>
<evidence type="ECO:0000256" key="1">
    <source>
        <dbReference type="ARBA" id="ARBA00023157"/>
    </source>
</evidence>
<evidence type="ECO:0000313" key="4">
    <source>
        <dbReference type="EMBL" id="KRZ10079.1"/>
    </source>
</evidence>
<comment type="similarity">
    <text evidence="2">Belongs to the peptidase S1 family. CLIP subfamily.</text>
</comment>
<organism evidence="4 5">
    <name type="scientific">Trichinella zimbabwensis</name>
    <dbReference type="NCBI Taxonomy" id="268475"/>
    <lineage>
        <taxon>Eukaryota</taxon>
        <taxon>Metazoa</taxon>
        <taxon>Ecdysozoa</taxon>
        <taxon>Nematoda</taxon>
        <taxon>Enoplea</taxon>
        <taxon>Dorylaimia</taxon>
        <taxon>Trichinellida</taxon>
        <taxon>Trichinellidae</taxon>
        <taxon>Trichinella</taxon>
    </lineage>
</organism>
<dbReference type="InterPro" id="IPR043504">
    <property type="entry name" value="Peptidase_S1_PA_chymotrypsin"/>
</dbReference>
<gene>
    <name evidence="4" type="primary">Plat</name>
    <name evidence="4" type="ORF">T11_7966</name>
</gene>
<dbReference type="AlphaFoldDB" id="A0A0V1HIF7"/>
<dbReference type="InterPro" id="IPR009003">
    <property type="entry name" value="Peptidase_S1_PA"/>
</dbReference>
<dbReference type="InterPro" id="IPR001254">
    <property type="entry name" value="Trypsin_dom"/>
</dbReference>
<evidence type="ECO:0000259" key="3">
    <source>
        <dbReference type="Pfam" id="PF00089"/>
    </source>
</evidence>
<comment type="caution">
    <text evidence="4">The sequence shown here is derived from an EMBL/GenBank/DDBJ whole genome shotgun (WGS) entry which is preliminary data.</text>
</comment>
<protein>
    <submittedName>
        <fullName evidence="4">Tissue-type plasminogen activator</fullName>
    </submittedName>
</protein>
<feature type="domain" description="Peptidase S1" evidence="3">
    <location>
        <begin position="143"/>
        <end position="306"/>
    </location>
</feature>
<dbReference type="GO" id="GO:0004252">
    <property type="term" value="F:serine-type endopeptidase activity"/>
    <property type="evidence" value="ECO:0007669"/>
    <property type="project" value="InterPro"/>
</dbReference>
<accession>A0A0V1HIF7</accession>
<dbReference type="Pfam" id="PF00089">
    <property type="entry name" value="Trypsin"/>
    <property type="match status" value="1"/>
</dbReference>
<sequence>MFVYMVYNAKSVCTFSKSQTMIPNYKRLLITWLLFQSLLVTAKRLHLRSKLKQKIKVASKHKELEGVGLESPFNYLEVTTECGKYQFELSKDAYSVKDLKTYKVKLPWVAYVVEKMSDGKFYPICLASIIPDANDEGSTVLMTLNQCIDKEKFENGMLYIYAGNTLPVTDKDDDDLYEIELYTIDKNAPNPLLPNVAIVQIKDGIEYDDEKKAVCLPYSNAELQDNTLCAFSALKYSEATNSFEEYLVEAVNDANTCQATKVTLKVEKYTEMCFMDFRKDVYLAKGGPLICKINGLWTQMGIHAEGQYSFDDYKLHVSDKVANNPQPATYVKVSRFRSLMQNSQNLESIGRLHMSRNR</sequence>
<dbReference type="GO" id="GO:0006508">
    <property type="term" value="P:proteolysis"/>
    <property type="evidence" value="ECO:0007669"/>
    <property type="project" value="InterPro"/>
</dbReference>
<dbReference type="InterPro" id="IPR051487">
    <property type="entry name" value="Ser/Thr_Proteases_Immune/Dev"/>
</dbReference>
<dbReference type="Gene3D" id="2.40.10.10">
    <property type="entry name" value="Trypsin-like serine proteases"/>
    <property type="match status" value="1"/>
</dbReference>
<dbReference type="STRING" id="268475.A0A0V1HIF7"/>
<dbReference type="Proteomes" id="UP000055024">
    <property type="component" value="Unassembled WGS sequence"/>
</dbReference>
<dbReference type="PANTHER" id="PTHR24256">
    <property type="entry name" value="TRYPTASE-RELATED"/>
    <property type="match status" value="1"/>
</dbReference>
<dbReference type="EMBL" id="JYDP01000064">
    <property type="protein sequence ID" value="KRZ10079.1"/>
    <property type="molecule type" value="Genomic_DNA"/>
</dbReference>
<keyword evidence="5" id="KW-1185">Reference proteome</keyword>
<name>A0A0V1HIF7_9BILA</name>
<dbReference type="OrthoDB" id="5917446at2759"/>